<proteinExistence type="predicted"/>
<evidence type="ECO:0008006" key="5">
    <source>
        <dbReference type="Google" id="ProtNLM"/>
    </source>
</evidence>
<reference evidence="3 4" key="1">
    <citation type="journal article" date="2020" name="Nat. Food">
        <title>A phased Vanilla planifolia genome enables genetic improvement of flavour and production.</title>
        <authorList>
            <person name="Hasing T."/>
            <person name="Tang H."/>
            <person name="Brym M."/>
            <person name="Khazi F."/>
            <person name="Huang T."/>
            <person name="Chambers A.H."/>
        </authorList>
    </citation>
    <scope>NUCLEOTIDE SEQUENCE [LARGE SCALE GENOMIC DNA]</scope>
    <source>
        <tissue evidence="3">Leaf</tissue>
    </source>
</reference>
<dbReference type="Pfam" id="PF08458">
    <property type="entry name" value="PH_2"/>
    <property type="match status" value="1"/>
</dbReference>
<dbReference type="GO" id="GO:0010087">
    <property type="term" value="P:phloem or xylem histogenesis"/>
    <property type="evidence" value="ECO:0007669"/>
    <property type="project" value="TreeGrafter"/>
</dbReference>
<organism evidence="3 4">
    <name type="scientific">Vanilla planifolia</name>
    <name type="common">Vanilla</name>
    <dbReference type="NCBI Taxonomy" id="51239"/>
    <lineage>
        <taxon>Eukaryota</taxon>
        <taxon>Viridiplantae</taxon>
        <taxon>Streptophyta</taxon>
        <taxon>Embryophyta</taxon>
        <taxon>Tracheophyta</taxon>
        <taxon>Spermatophyta</taxon>
        <taxon>Magnoliopsida</taxon>
        <taxon>Liliopsida</taxon>
        <taxon>Asparagales</taxon>
        <taxon>Orchidaceae</taxon>
        <taxon>Vanilloideae</taxon>
        <taxon>Vanilleae</taxon>
        <taxon>Vanilla</taxon>
    </lineage>
</organism>
<dbReference type="GO" id="GO:0010305">
    <property type="term" value="P:leaf vascular tissue pattern formation"/>
    <property type="evidence" value="ECO:0007669"/>
    <property type="project" value="TreeGrafter"/>
</dbReference>
<evidence type="ECO:0000259" key="1">
    <source>
        <dbReference type="Pfam" id="PF05703"/>
    </source>
</evidence>
<feature type="domain" description="Pleckstrin-like plant" evidence="2">
    <location>
        <begin position="294"/>
        <end position="385"/>
    </location>
</feature>
<dbReference type="InterPro" id="IPR013666">
    <property type="entry name" value="PH_pln"/>
</dbReference>
<evidence type="ECO:0000313" key="3">
    <source>
        <dbReference type="EMBL" id="KAG0473011.1"/>
    </source>
</evidence>
<gene>
    <name evidence="3" type="ORF">HPP92_014868</name>
</gene>
<accession>A0A835QL85</accession>
<dbReference type="Proteomes" id="UP000636800">
    <property type="component" value="Chromosome 7"/>
</dbReference>
<name>A0A835QL85_VANPL</name>
<feature type="domain" description="VAN3-binding protein-like auxin canalisation" evidence="1">
    <location>
        <begin position="117"/>
        <end position="262"/>
    </location>
</feature>
<dbReference type="InterPro" id="IPR040269">
    <property type="entry name" value="VAB"/>
</dbReference>
<dbReference type="PANTHER" id="PTHR31351:SF30">
    <property type="entry name" value="VAN3-BINDING PROTEIN-LIKE"/>
    <property type="match status" value="1"/>
</dbReference>
<dbReference type="GO" id="GO:0009734">
    <property type="term" value="P:auxin-activated signaling pathway"/>
    <property type="evidence" value="ECO:0007669"/>
    <property type="project" value="TreeGrafter"/>
</dbReference>
<dbReference type="AlphaFoldDB" id="A0A835QL85"/>
<dbReference type="EMBL" id="JADCNL010000007">
    <property type="protein sequence ID" value="KAG0473011.1"/>
    <property type="molecule type" value="Genomic_DNA"/>
</dbReference>
<evidence type="ECO:0000313" key="4">
    <source>
        <dbReference type="Proteomes" id="UP000636800"/>
    </source>
</evidence>
<sequence>MERSGRGRNSGRLSLSVAKSWVPSLKDEAFEVVRAGVKGMDFQSSVHQTMEFLSRTWSPSSARFFNELSSLLIQDHQLDEDNINDEAHLFKQHGVEAKGIHFTGSNVTTKNRIWMSAERMKAFINEKTFRRFFGGTQMKRKEKVRFQMAQVHAALSVARLASSIAGTIANCSIEPADTSRKGMTTQVGGWDKNMNLAVASAATLVAAVCAEVAESVGARRVQINSIINRSLVPASATDILDMTAAAATSLRGAKALEVRKASARHDVEDQMILMGGTPLRVCKCGESLKQLWLAGKFRLRVVSVYIKRGLLMLRLGKKILRGAICTYEEYRITGTSDDNEGEVFAEHSHALCSISLAITEGVVKLLFEDKKQYMQWSYTISYLFSTGF</sequence>
<comment type="caution">
    <text evidence="3">The sequence shown here is derived from an EMBL/GenBank/DDBJ whole genome shotgun (WGS) entry which is preliminary data.</text>
</comment>
<protein>
    <recommendedName>
        <fullName evidence="5">VAN3-binding protein-like auxin canalisation domain-containing protein</fullName>
    </recommendedName>
</protein>
<dbReference type="InterPro" id="IPR008546">
    <property type="entry name" value="VAN3-bd-like_auxin_canal"/>
</dbReference>
<evidence type="ECO:0000259" key="2">
    <source>
        <dbReference type="Pfam" id="PF08458"/>
    </source>
</evidence>
<dbReference type="PANTHER" id="PTHR31351">
    <property type="entry name" value="EXPRESSED PROTEIN"/>
    <property type="match status" value="1"/>
</dbReference>
<keyword evidence="4" id="KW-1185">Reference proteome</keyword>
<dbReference type="OrthoDB" id="4062651at2759"/>
<dbReference type="Pfam" id="PF05703">
    <property type="entry name" value="Auxin_canalis"/>
    <property type="match status" value="1"/>
</dbReference>